<dbReference type="NCBIfam" id="NF002060">
    <property type="entry name" value="PRK00892.1"/>
    <property type="match status" value="1"/>
</dbReference>
<comment type="caution">
    <text evidence="9">The sequence shown here is derived from an EMBL/GenBank/DDBJ whole genome shotgun (WGS) entry which is preliminary data.</text>
</comment>
<keyword evidence="2 7" id="KW-0441">Lipid A biosynthesis</keyword>
<evidence type="ECO:0000256" key="4">
    <source>
        <dbReference type="ARBA" id="ARBA00022737"/>
    </source>
</evidence>
<dbReference type="Pfam" id="PF04613">
    <property type="entry name" value="LpxD"/>
    <property type="match status" value="1"/>
</dbReference>
<dbReference type="CDD" id="cd03352">
    <property type="entry name" value="LbH_LpxD"/>
    <property type="match status" value="1"/>
</dbReference>
<keyword evidence="10" id="KW-1185">Reference proteome</keyword>
<evidence type="ECO:0000256" key="7">
    <source>
        <dbReference type="HAMAP-Rule" id="MF_00523"/>
    </source>
</evidence>
<keyword evidence="6 7" id="KW-0012">Acyltransferase</keyword>
<feature type="domain" description="UDP-3-O-[3-hydroxymyristoyl] glucosamine N-acyltransferase non-repeat region" evidence="8">
    <location>
        <begin position="33"/>
        <end position="101"/>
    </location>
</feature>
<name>A0ABU1MYR9_9CAUL</name>
<evidence type="ECO:0000256" key="2">
    <source>
        <dbReference type="ARBA" id="ARBA00022556"/>
    </source>
</evidence>
<gene>
    <name evidence="7" type="primary">lpxD</name>
    <name evidence="9" type="ORF">J2800_002067</name>
</gene>
<dbReference type="GO" id="GO:0103118">
    <property type="term" value="F:UDP-3-O-[(3R)-3-hydroxyacyl]-glucosamine N-acyltransferase activity"/>
    <property type="evidence" value="ECO:0007669"/>
    <property type="project" value="UniProtKB-EC"/>
</dbReference>
<protein>
    <recommendedName>
        <fullName evidence="7">UDP-3-O-acylglucosamine N-acyltransferase</fullName>
        <ecNumber evidence="7">2.3.1.191</ecNumber>
    </recommendedName>
</protein>
<comment type="pathway">
    <text evidence="7">Bacterial outer membrane biogenesis; LPS lipid A biosynthesis.</text>
</comment>
<dbReference type="RefSeq" id="WP_310031186.1">
    <property type="nucleotide sequence ID" value="NZ_JAVDRL010000005.1"/>
</dbReference>
<comment type="similarity">
    <text evidence="7">Belongs to the transferase hexapeptide repeat family. LpxD subfamily.</text>
</comment>
<dbReference type="InterPro" id="IPR020573">
    <property type="entry name" value="UDP_GlcNAc_AcTrfase_non-rep"/>
</dbReference>
<dbReference type="SUPFAM" id="SSF51161">
    <property type="entry name" value="Trimeric LpxA-like enzymes"/>
    <property type="match status" value="1"/>
</dbReference>
<evidence type="ECO:0000256" key="6">
    <source>
        <dbReference type="ARBA" id="ARBA00023315"/>
    </source>
</evidence>
<dbReference type="HAMAP" id="MF_00523">
    <property type="entry name" value="LpxD"/>
    <property type="match status" value="1"/>
</dbReference>
<dbReference type="Gene3D" id="3.40.1390.10">
    <property type="entry name" value="MurE/MurF, N-terminal domain"/>
    <property type="match status" value="1"/>
</dbReference>
<reference evidence="9 10" key="1">
    <citation type="submission" date="2023-07" db="EMBL/GenBank/DDBJ databases">
        <title>Sorghum-associated microbial communities from plants grown in Nebraska, USA.</title>
        <authorList>
            <person name="Schachtman D."/>
        </authorList>
    </citation>
    <scope>NUCLEOTIDE SEQUENCE [LARGE SCALE GENOMIC DNA]</scope>
    <source>
        <strain evidence="9 10">DS2154</strain>
    </source>
</reference>
<evidence type="ECO:0000256" key="1">
    <source>
        <dbReference type="ARBA" id="ARBA00022516"/>
    </source>
</evidence>
<evidence type="ECO:0000256" key="5">
    <source>
        <dbReference type="ARBA" id="ARBA00023098"/>
    </source>
</evidence>
<comment type="function">
    <text evidence="7">Catalyzes the N-acylation of UDP-3-O-acylglucosamine using 3-hydroxyacyl-ACP as the acyl donor. Is involved in the biosynthesis of lipid A, a phosphorylated glycolipid that anchors the lipopolysaccharide to the outer membrane of the cell.</text>
</comment>
<evidence type="ECO:0000259" key="8">
    <source>
        <dbReference type="Pfam" id="PF04613"/>
    </source>
</evidence>
<proteinExistence type="inferred from homology"/>
<dbReference type="Gene3D" id="2.160.10.10">
    <property type="entry name" value="Hexapeptide repeat proteins"/>
    <property type="match status" value="1"/>
</dbReference>
<organism evidence="9 10">
    <name type="scientific">Caulobacter rhizosphaerae</name>
    <dbReference type="NCBI Taxonomy" id="2010972"/>
    <lineage>
        <taxon>Bacteria</taxon>
        <taxon>Pseudomonadati</taxon>
        <taxon>Pseudomonadota</taxon>
        <taxon>Alphaproteobacteria</taxon>
        <taxon>Caulobacterales</taxon>
        <taxon>Caulobacteraceae</taxon>
        <taxon>Caulobacter</taxon>
    </lineage>
</organism>
<evidence type="ECO:0000256" key="3">
    <source>
        <dbReference type="ARBA" id="ARBA00022679"/>
    </source>
</evidence>
<dbReference type="PANTHER" id="PTHR43378">
    <property type="entry name" value="UDP-3-O-ACYLGLUCOSAMINE N-ACYLTRANSFERASE"/>
    <property type="match status" value="1"/>
</dbReference>
<keyword evidence="1 7" id="KW-0444">Lipid biosynthesis</keyword>
<keyword evidence="5 7" id="KW-0443">Lipid metabolism</keyword>
<dbReference type="PANTHER" id="PTHR43378:SF2">
    <property type="entry name" value="UDP-3-O-ACYLGLUCOSAMINE N-ACYLTRANSFERASE 1, MITOCHONDRIAL-RELATED"/>
    <property type="match status" value="1"/>
</dbReference>
<dbReference type="InterPro" id="IPR001451">
    <property type="entry name" value="Hexapep"/>
</dbReference>
<dbReference type="NCBIfam" id="TIGR01853">
    <property type="entry name" value="lipid_A_lpxD"/>
    <property type="match status" value="1"/>
</dbReference>
<evidence type="ECO:0000313" key="9">
    <source>
        <dbReference type="EMBL" id="MDR6531325.1"/>
    </source>
</evidence>
<dbReference type="Pfam" id="PF00132">
    <property type="entry name" value="Hexapep"/>
    <property type="match status" value="2"/>
</dbReference>
<dbReference type="InterPro" id="IPR011004">
    <property type="entry name" value="Trimer_LpxA-like_sf"/>
</dbReference>
<feature type="active site" description="Proton acceptor" evidence="7">
    <location>
        <position position="247"/>
    </location>
</feature>
<dbReference type="InterPro" id="IPR007691">
    <property type="entry name" value="LpxD"/>
</dbReference>
<sequence length="338" mass="34336">MPDPRFFEDLGPATLAELASLSGARLADPAGGDHRISHVAPLEGAGVGAVTFLSDPKRLADLADLDGAACFLKPEHADRAPPGRLLLLTSHPQAAWAAAAQRLHAPRRHDGAQHVHPDSELEEGVTLSPGVTIGQGARIGRGTWLAPGVVIGPGVTVGRDCRIGANVVIGFALIGDRVSIHAGAVIGEAGFGAAGGPAGVVDLPQLGRVVLQDGVTIGANSCVDRGAFGDTTIGENTKIDNLVHVAHNVRLGRNCVAAAFTGVSGSTVVGDGVAFGGKAGVADHLTVGAGAQIGASASVFKDVPAGETWTGFPARPLKRWLRETAWLSRKAGGRESKG</sequence>
<evidence type="ECO:0000313" key="10">
    <source>
        <dbReference type="Proteomes" id="UP001262754"/>
    </source>
</evidence>
<comment type="subunit">
    <text evidence="7">Homotrimer.</text>
</comment>
<comment type="catalytic activity">
    <reaction evidence="7">
        <text>a UDP-3-O-[(3R)-3-hydroxyacyl]-alpha-D-glucosamine + a (3R)-hydroxyacyl-[ACP] = a UDP-2-N,3-O-bis[(3R)-3-hydroxyacyl]-alpha-D-glucosamine + holo-[ACP] + H(+)</text>
        <dbReference type="Rhea" id="RHEA:53836"/>
        <dbReference type="Rhea" id="RHEA-COMP:9685"/>
        <dbReference type="Rhea" id="RHEA-COMP:9945"/>
        <dbReference type="ChEBI" id="CHEBI:15378"/>
        <dbReference type="ChEBI" id="CHEBI:64479"/>
        <dbReference type="ChEBI" id="CHEBI:78827"/>
        <dbReference type="ChEBI" id="CHEBI:137740"/>
        <dbReference type="ChEBI" id="CHEBI:137748"/>
        <dbReference type="EC" id="2.3.1.191"/>
    </reaction>
</comment>
<dbReference type="Proteomes" id="UP001262754">
    <property type="component" value="Unassembled WGS sequence"/>
</dbReference>
<keyword evidence="4 7" id="KW-0677">Repeat</keyword>
<accession>A0ABU1MYR9</accession>
<dbReference type="EC" id="2.3.1.191" evidence="7"/>
<dbReference type="EMBL" id="JAVDRL010000005">
    <property type="protein sequence ID" value="MDR6531325.1"/>
    <property type="molecule type" value="Genomic_DNA"/>
</dbReference>
<keyword evidence="3 7" id="KW-0808">Transferase</keyword>